<reference evidence="7" key="1">
    <citation type="submission" date="2012-12" db="EMBL/GenBank/DDBJ databases">
        <authorList>
            <person name="Hellsten U."/>
            <person name="Grimwood J."/>
            <person name="Chapman J.A."/>
            <person name="Shapiro H."/>
            <person name="Aerts A."/>
            <person name="Otillar R.P."/>
            <person name="Terry A.Y."/>
            <person name="Boore J.L."/>
            <person name="Simakov O."/>
            <person name="Marletaz F."/>
            <person name="Cho S.-J."/>
            <person name="Edsinger-Gonzales E."/>
            <person name="Havlak P."/>
            <person name="Kuo D.-H."/>
            <person name="Larsson T."/>
            <person name="Lv J."/>
            <person name="Arendt D."/>
            <person name="Savage R."/>
            <person name="Osoegawa K."/>
            <person name="de Jong P."/>
            <person name="Lindberg D.R."/>
            <person name="Seaver E.C."/>
            <person name="Weisblat D.A."/>
            <person name="Putnam N.H."/>
            <person name="Grigoriev I.V."/>
            <person name="Rokhsar D.S."/>
        </authorList>
    </citation>
    <scope>NUCLEOTIDE SEQUENCE</scope>
    <source>
        <strain evidence="7">I ESC-2004</strain>
    </source>
</reference>
<evidence type="ECO:0000256" key="4">
    <source>
        <dbReference type="SAM" id="MobiDB-lite"/>
    </source>
</evidence>
<evidence type="ECO:0000313" key="7">
    <source>
        <dbReference type="Proteomes" id="UP000014760"/>
    </source>
</evidence>
<reference evidence="5 7" key="2">
    <citation type="journal article" date="2013" name="Nature">
        <title>Insights into bilaterian evolution from three spiralian genomes.</title>
        <authorList>
            <person name="Simakov O."/>
            <person name="Marletaz F."/>
            <person name="Cho S.J."/>
            <person name="Edsinger-Gonzales E."/>
            <person name="Havlak P."/>
            <person name="Hellsten U."/>
            <person name="Kuo D.H."/>
            <person name="Larsson T."/>
            <person name="Lv J."/>
            <person name="Arendt D."/>
            <person name="Savage R."/>
            <person name="Osoegawa K."/>
            <person name="de Jong P."/>
            <person name="Grimwood J."/>
            <person name="Chapman J.A."/>
            <person name="Shapiro H."/>
            <person name="Aerts A."/>
            <person name="Otillar R.P."/>
            <person name="Terry A.Y."/>
            <person name="Boore J.L."/>
            <person name="Grigoriev I.V."/>
            <person name="Lindberg D.R."/>
            <person name="Seaver E.C."/>
            <person name="Weisblat D.A."/>
            <person name="Putnam N.H."/>
            <person name="Rokhsar D.S."/>
        </authorList>
    </citation>
    <scope>NUCLEOTIDE SEQUENCE</scope>
    <source>
        <strain evidence="5 7">I ESC-2004</strain>
    </source>
</reference>
<dbReference type="PROSITE" id="PS50294">
    <property type="entry name" value="WD_REPEATS_REGION"/>
    <property type="match status" value="2"/>
</dbReference>
<dbReference type="InterPro" id="IPR020472">
    <property type="entry name" value="WD40_PAC1"/>
</dbReference>
<dbReference type="PANTHER" id="PTHR44129">
    <property type="entry name" value="WD REPEAT-CONTAINING PROTEIN POP1"/>
    <property type="match status" value="1"/>
</dbReference>
<dbReference type="SUPFAM" id="SSF50998">
    <property type="entry name" value="Quinoprotein alcohol dehydrogenase-like"/>
    <property type="match status" value="1"/>
</dbReference>
<dbReference type="SMART" id="SM00320">
    <property type="entry name" value="WD40"/>
    <property type="match status" value="2"/>
</dbReference>
<accession>R7TU57</accession>
<evidence type="ECO:0000256" key="3">
    <source>
        <dbReference type="PROSITE-ProRule" id="PRU00221"/>
    </source>
</evidence>
<dbReference type="InterPro" id="IPR019775">
    <property type="entry name" value="WD40_repeat_CS"/>
</dbReference>
<reference evidence="6" key="3">
    <citation type="submission" date="2015-06" db="UniProtKB">
        <authorList>
            <consortium name="EnsemblMetazoa"/>
        </authorList>
    </citation>
    <scope>IDENTIFICATION</scope>
</reference>
<evidence type="ECO:0000313" key="6">
    <source>
        <dbReference type="EnsemblMetazoa" id="CapteP170960"/>
    </source>
</evidence>
<dbReference type="HOGENOM" id="CLU_056450_0_0_1"/>
<dbReference type="InterPro" id="IPR001680">
    <property type="entry name" value="WD40_rpt"/>
</dbReference>
<evidence type="ECO:0000313" key="5">
    <source>
        <dbReference type="EMBL" id="ELT97438.1"/>
    </source>
</evidence>
<dbReference type="Proteomes" id="UP000014760">
    <property type="component" value="Unassembled WGS sequence"/>
</dbReference>
<dbReference type="OMA" id="TERHINT"/>
<evidence type="ECO:0000256" key="1">
    <source>
        <dbReference type="ARBA" id="ARBA00022574"/>
    </source>
</evidence>
<name>R7TU57_CAPTE</name>
<sequence>MPSNELCTASCMMADNERIVLGRTDKFGNGTTIVIWDLMGNQALRRLKYDAAIGFADYISYLSLSTDNRYVVAGFQNSYDGKANYIVFDLTLDNYQEPKVLALDAEVGVTAVLGTHEVVTGTRSGELAIWSMRTGKPLRQLVTPPPGAQTLARGGLAAASAAHKREVTALALSADTKFLVSASADGTLKVWDMDTEKLMYTLTGHTDEVLCCALSHDDEFIVSGSQDRTIRLWRLRDGAPICLFNCGMDIFQIKISETKKTIVALGDRDKSRKLIMLQIVRTKTRSRAPSRATSPVLNEPYNNRY</sequence>
<keyword evidence="7" id="KW-1185">Reference proteome</keyword>
<dbReference type="InterPro" id="IPR015943">
    <property type="entry name" value="WD40/YVTN_repeat-like_dom_sf"/>
</dbReference>
<dbReference type="InterPro" id="IPR050349">
    <property type="entry name" value="WD_LIS1/nudF_dynein_reg"/>
</dbReference>
<keyword evidence="1 3" id="KW-0853">WD repeat</keyword>
<dbReference type="AlphaFoldDB" id="R7TU57"/>
<organism evidence="5">
    <name type="scientific">Capitella teleta</name>
    <name type="common">Polychaete worm</name>
    <dbReference type="NCBI Taxonomy" id="283909"/>
    <lineage>
        <taxon>Eukaryota</taxon>
        <taxon>Metazoa</taxon>
        <taxon>Spiralia</taxon>
        <taxon>Lophotrochozoa</taxon>
        <taxon>Annelida</taxon>
        <taxon>Polychaeta</taxon>
        <taxon>Sedentaria</taxon>
        <taxon>Scolecida</taxon>
        <taxon>Capitellidae</taxon>
        <taxon>Capitella</taxon>
    </lineage>
</organism>
<dbReference type="EnsemblMetazoa" id="CapteT170960">
    <property type="protein sequence ID" value="CapteP170960"/>
    <property type="gene ID" value="CapteG170960"/>
</dbReference>
<dbReference type="STRING" id="283909.R7TU57"/>
<keyword evidence="2" id="KW-0677">Repeat</keyword>
<protein>
    <submittedName>
        <fullName evidence="5 6">Uncharacterized protein</fullName>
    </submittedName>
</protein>
<dbReference type="Pfam" id="PF23869">
    <property type="entry name" value="Beta-prop_WDR75_1st"/>
    <property type="match status" value="1"/>
</dbReference>
<dbReference type="EMBL" id="KB308559">
    <property type="protein sequence ID" value="ELT97438.1"/>
    <property type="molecule type" value="Genomic_DNA"/>
</dbReference>
<feature type="compositionally biased region" description="Polar residues" evidence="4">
    <location>
        <begin position="291"/>
        <end position="305"/>
    </location>
</feature>
<dbReference type="PROSITE" id="PS50082">
    <property type="entry name" value="WD_REPEATS_2"/>
    <property type="match status" value="2"/>
</dbReference>
<feature type="region of interest" description="Disordered" evidence="4">
    <location>
        <begin position="286"/>
        <end position="305"/>
    </location>
</feature>
<dbReference type="OrthoDB" id="6275838at2759"/>
<dbReference type="PROSITE" id="PS00678">
    <property type="entry name" value="WD_REPEATS_1"/>
    <property type="match status" value="1"/>
</dbReference>
<dbReference type="InterPro" id="IPR011047">
    <property type="entry name" value="Quinoprotein_ADH-like_sf"/>
</dbReference>
<feature type="repeat" description="WD" evidence="3">
    <location>
        <begin position="160"/>
        <end position="201"/>
    </location>
</feature>
<feature type="repeat" description="WD" evidence="3">
    <location>
        <begin position="202"/>
        <end position="243"/>
    </location>
</feature>
<dbReference type="Gene3D" id="2.130.10.10">
    <property type="entry name" value="YVTN repeat-like/Quinoprotein amine dehydrogenase"/>
    <property type="match status" value="2"/>
</dbReference>
<dbReference type="EMBL" id="AMQN01002158">
    <property type="status" value="NOT_ANNOTATED_CDS"/>
    <property type="molecule type" value="Genomic_DNA"/>
</dbReference>
<gene>
    <name evidence="5" type="ORF">CAPTEDRAFT_170960</name>
</gene>
<dbReference type="PRINTS" id="PR00320">
    <property type="entry name" value="GPROTEINBRPT"/>
</dbReference>
<proteinExistence type="predicted"/>
<evidence type="ECO:0000256" key="2">
    <source>
        <dbReference type="ARBA" id="ARBA00022737"/>
    </source>
</evidence>